<dbReference type="Gene3D" id="3.40.50.360">
    <property type="match status" value="1"/>
</dbReference>
<dbReference type="Proteomes" id="UP000014541">
    <property type="component" value="Unassembled WGS sequence"/>
</dbReference>
<reference evidence="3 4" key="1">
    <citation type="submission" date="2013-04" db="EMBL/GenBank/DDBJ databases">
        <title>The Genome Sequence of Treponema maltophilum ATCC 51939.</title>
        <authorList>
            <consortium name="The Broad Institute Genomics Platform"/>
            <person name="Earl A."/>
            <person name="Ward D."/>
            <person name="Feldgarden M."/>
            <person name="Gevers D."/>
            <person name="Leonetti C."/>
            <person name="Blanton J.M."/>
            <person name="Dewhirst F.E."/>
            <person name="Izard J."/>
            <person name="Walker B."/>
            <person name="Young S."/>
            <person name="Zeng Q."/>
            <person name="Gargeya S."/>
            <person name="Fitzgerald M."/>
            <person name="Haas B."/>
            <person name="Abouelleil A."/>
            <person name="Allen A.W."/>
            <person name="Alvarado L."/>
            <person name="Arachchi H.M."/>
            <person name="Berlin A.M."/>
            <person name="Chapman S.B."/>
            <person name="Gainer-Dewar J."/>
            <person name="Goldberg J."/>
            <person name="Griggs A."/>
            <person name="Gujja S."/>
            <person name="Hansen M."/>
            <person name="Howarth C."/>
            <person name="Imamovic A."/>
            <person name="Ireland A."/>
            <person name="Larimer J."/>
            <person name="McCowan C."/>
            <person name="Murphy C."/>
            <person name="Pearson M."/>
            <person name="Poon T.W."/>
            <person name="Priest M."/>
            <person name="Roberts A."/>
            <person name="Saif S."/>
            <person name="Shea T."/>
            <person name="Sisk P."/>
            <person name="Sykes S."/>
            <person name="Wortman J."/>
            <person name="Nusbaum C."/>
            <person name="Birren B."/>
        </authorList>
    </citation>
    <scope>NUCLEOTIDE SEQUENCE [LARGE SCALE GENOMIC DNA]</scope>
    <source>
        <strain evidence="3 4">ATCC 51939</strain>
    </source>
</reference>
<evidence type="ECO:0000313" key="3">
    <source>
        <dbReference type="EMBL" id="EPF31877.1"/>
    </source>
</evidence>
<feature type="domain" description="Flavodoxin-like fold" evidence="2">
    <location>
        <begin position="3"/>
        <end position="174"/>
    </location>
</feature>
<dbReference type="InterPro" id="IPR003680">
    <property type="entry name" value="Flavodoxin_fold"/>
</dbReference>
<dbReference type="SUPFAM" id="SSF52218">
    <property type="entry name" value="Flavoproteins"/>
    <property type="match status" value="1"/>
</dbReference>
<dbReference type="PATRIC" id="fig|1125699.3.peg.2253"/>
<dbReference type="AlphaFoldDB" id="S3KI02"/>
<dbReference type="GO" id="GO:0010181">
    <property type="term" value="F:FMN binding"/>
    <property type="evidence" value="ECO:0007669"/>
    <property type="project" value="TreeGrafter"/>
</dbReference>
<dbReference type="eggNOG" id="COG2249">
    <property type="taxonomic scope" value="Bacteria"/>
</dbReference>
<protein>
    <recommendedName>
        <fullName evidence="2">Flavodoxin-like fold domain-containing protein</fullName>
    </recommendedName>
</protein>
<dbReference type="OrthoDB" id="9798454at2"/>
<comment type="caution">
    <text evidence="3">The sequence shown here is derived from an EMBL/GenBank/DDBJ whole genome shotgun (WGS) entry which is preliminary data.</text>
</comment>
<evidence type="ECO:0000256" key="1">
    <source>
        <dbReference type="ARBA" id="ARBA00023002"/>
    </source>
</evidence>
<dbReference type="EMBL" id="ATFF01000006">
    <property type="protein sequence ID" value="EPF31877.1"/>
    <property type="molecule type" value="Genomic_DNA"/>
</dbReference>
<dbReference type="PANTHER" id="PTHR47307">
    <property type="entry name" value="GLUTATHIONE-REGULATED POTASSIUM-EFFLUX SYSTEM ANCILLARY PROTEIN KEFG"/>
    <property type="match status" value="1"/>
</dbReference>
<dbReference type="Pfam" id="PF02525">
    <property type="entry name" value="Flavodoxin_2"/>
    <property type="match status" value="1"/>
</dbReference>
<dbReference type="PANTHER" id="PTHR47307:SF1">
    <property type="entry name" value="GLUTATHIONE-REGULATED POTASSIUM-EFFLUX SYSTEM ANCILLARY PROTEIN KEFG"/>
    <property type="match status" value="1"/>
</dbReference>
<dbReference type="GO" id="GO:0009055">
    <property type="term" value="F:electron transfer activity"/>
    <property type="evidence" value="ECO:0007669"/>
    <property type="project" value="TreeGrafter"/>
</dbReference>
<keyword evidence="1" id="KW-0560">Oxidoreductase</keyword>
<dbReference type="HOGENOM" id="CLU_058643_0_2_12"/>
<evidence type="ECO:0000313" key="4">
    <source>
        <dbReference type="Proteomes" id="UP000014541"/>
    </source>
</evidence>
<gene>
    <name evidence="3" type="ORF">HMPREF9194_02232</name>
</gene>
<dbReference type="RefSeq" id="WP_016526485.1">
    <property type="nucleotide sequence ID" value="NZ_KE332518.1"/>
</dbReference>
<dbReference type="InterPro" id="IPR029039">
    <property type="entry name" value="Flavoprotein-like_sf"/>
</dbReference>
<proteinExistence type="predicted"/>
<sequence length="184" mass="20219">MPKTLIILAHPDLSQSVVNKQWAAALKQHADRFTVHELYAAYPQGKIDVAAEQKLIEAHGALVWQFPVYWFNCPPLLKQWFDDVLTHGWAYGSKGKALTGRKIALAVSLGAPAEDYRADGAVGCSVADVLRPFELTAKYCGADYRPPFAFHTIDSNAGYSEAARKAVEQSAADYLARLEALQQA</sequence>
<accession>S3KI02</accession>
<organism evidence="3 4">
    <name type="scientific">Treponema maltophilum ATCC 51939</name>
    <dbReference type="NCBI Taxonomy" id="1125699"/>
    <lineage>
        <taxon>Bacteria</taxon>
        <taxon>Pseudomonadati</taxon>
        <taxon>Spirochaetota</taxon>
        <taxon>Spirochaetia</taxon>
        <taxon>Spirochaetales</taxon>
        <taxon>Treponemataceae</taxon>
        <taxon>Treponema</taxon>
    </lineage>
</organism>
<evidence type="ECO:0000259" key="2">
    <source>
        <dbReference type="Pfam" id="PF02525"/>
    </source>
</evidence>
<dbReference type="GO" id="GO:0003955">
    <property type="term" value="F:NAD(P)H dehydrogenase (quinone) activity"/>
    <property type="evidence" value="ECO:0007669"/>
    <property type="project" value="TreeGrafter"/>
</dbReference>
<dbReference type="InterPro" id="IPR046980">
    <property type="entry name" value="KefG/KefF"/>
</dbReference>
<keyword evidence="4" id="KW-1185">Reference proteome</keyword>
<name>S3KI02_TREMA</name>
<dbReference type="STRING" id="1125699.HMPREF9194_02232"/>